<name>A0A9P6E0P3_9AGAM</name>
<gene>
    <name evidence="2" type="ORF">BS47DRAFT_1338682</name>
</gene>
<dbReference type="OrthoDB" id="2290221at2759"/>
<dbReference type="PANTHER" id="PTHR32428">
    <property type="entry name" value="TARGET OF RAPAMYCIN COMPLEX 2 SUBUNIT BIT61-RELATED"/>
    <property type="match status" value="1"/>
</dbReference>
<evidence type="ECO:0000256" key="1">
    <source>
        <dbReference type="SAM" id="MobiDB-lite"/>
    </source>
</evidence>
<sequence>MPDSSARWPPTSNNIPPPRRSHDSRPSSPLTTPDDSRRRSSSDGATPKQAKTLFHVETQGLLSRSVRSKQNVPGSSPNTAATGSNASAAGSSGSSTIYTNVPFRSQSRADTFPSRETTLLRFQIVTARASPQKAQRTYDNKLISREFDRLGMQFQSGSSSTLVATASASTLSLTPTIIPITESRSTPLLGSTSTLSIPSSSQDSPWTSLHLQVLPLFNGEPLHAPIEDLNQLVRQHIQIVLSRGPSKAIATLEADLVELISTGMMNLNAKLTGIDDDKLVTRLIEVWNFFWVQVLPYVEGVFLPLQTDSLLLSVGRGSKGHRRGSSSSGLDLPSPNESRLDVRHLALLSFRDAIILPRFEKLRDRLSESMKDGYDVGVGKSEDYQQPRLQQMLLVLGSNSHSSSSDSPSPGEQATRYLLRVVRGATASPSPFSHNRRSVGSNFNLRGRSSGSLTSNRGGFGAMASFAGAPGDRRGRINLDSTPSFRTGSSSDLQHSSAGTPSTVVPSSASRIWREQKKRDGVSLTDEELEDDDDNSDLGMPLGSTTPTLTSGAAGGVPLGMAMGNGRPFENGAPWARDRERAFLDTLKSPMVQEGFRATPTQATAPSSARRAQQDYETDEEEDYGQPVQC</sequence>
<dbReference type="InterPro" id="IPR013745">
    <property type="entry name" value="Bit61/PRR5"/>
</dbReference>
<reference evidence="2" key="1">
    <citation type="journal article" date="2020" name="Nat. Commun.">
        <title>Large-scale genome sequencing of mycorrhizal fungi provides insights into the early evolution of symbiotic traits.</title>
        <authorList>
            <person name="Miyauchi S."/>
            <person name="Kiss E."/>
            <person name="Kuo A."/>
            <person name="Drula E."/>
            <person name="Kohler A."/>
            <person name="Sanchez-Garcia M."/>
            <person name="Morin E."/>
            <person name="Andreopoulos B."/>
            <person name="Barry K.W."/>
            <person name="Bonito G."/>
            <person name="Buee M."/>
            <person name="Carver A."/>
            <person name="Chen C."/>
            <person name="Cichocki N."/>
            <person name="Clum A."/>
            <person name="Culley D."/>
            <person name="Crous P.W."/>
            <person name="Fauchery L."/>
            <person name="Girlanda M."/>
            <person name="Hayes R.D."/>
            <person name="Keri Z."/>
            <person name="LaButti K."/>
            <person name="Lipzen A."/>
            <person name="Lombard V."/>
            <person name="Magnuson J."/>
            <person name="Maillard F."/>
            <person name="Murat C."/>
            <person name="Nolan M."/>
            <person name="Ohm R.A."/>
            <person name="Pangilinan J."/>
            <person name="Pereira M.F."/>
            <person name="Perotto S."/>
            <person name="Peter M."/>
            <person name="Pfister S."/>
            <person name="Riley R."/>
            <person name="Sitrit Y."/>
            <person name="Stielow J.B."/>
            <person name="Szollosi G."/>
            <person name="Zifcakova L."/>
            <person name="Stursova M."/>
            <person name="Spatafora J.W."/>
            <person name="Tedersoo L."/>
            <person name="Vaario L.M."/>
            <person name="Yamada A."/>
            <person name="Yan M."/>
            <person name="Wang P."/>
            <person name="Xu J."/>
            <person name="Bruns T."/>
            <person name="Baldrian P."/>
            <person name="Vilgalys R."/>
            <person name="Dunand C."/>
            <person name="Henrissat B."/>
            <person name="Grigoriev I.V."/>
            <person name="Hibbett D."/>
            <person name="Nagy L.G."/>
            <person name="Martin F.M."/>
        </authorList>
    </citation>
    <scope>NUCLEOTIDE SEQUENCE</scope>
    <source>
        <strain evidence="2">UP504</strain>
    </source>
</reference>
<dbReference type="EMBL" id="MU128927">
    <property type="protein sequence ID" value="KAF9518093.1"/>
    <property type="molecule type" value="Genomic_DNA"/>
</dbReference>
<feature type="compositionally biased region" description="Polar residues" evidence="1">
    <location>
        <begin position="428"/>
        <end position="457"/>
    </location>
</feature>
<dbReference type="PANTHER" id="PTHR32428:SF2">
    <property type="entry name" value="TARGET OF RAPAMYCIN COMPLEX 2 SUBUNIT BIT61-RELATED"/>
    <property type="match status" value="1"/>
</dbReference>
<feature type="compositionally biased region" description="Polar residues" evidence="1">
    <location>
        <begin position="479"/>
        <end position="510"/>
    </location>
</feature>
<organism evidence="2 3">
    <name type="scientific">Hydnum rufescens UP504</name>
    <dbReference type="NCBI Taxonomy" id="1448309"/>
    <lineage>
        <taxon>Eukaryota</taxon>
        <taxon>Fungi</taxon>
        <taxon>Dikarya</taxon>
        <taxon>Basidiomycota</taxon>
        <taxon>Agaricomycotina</taxon>
        <taxon>Agaricomycetes</taxon>
        <taxon>Cantharellales</taxon>
        <taxon>Hydnaceae</taxon>
        <taxon>Hydnum</taxon>
    </lineage>
</organism>
<comment type="caution">
    <text evidence="2">The sequence shown here is derived from an EMBL/GenBank/DDBJ whole genome shotgun (WGS) entry which is preliminary data.</text>
</comment>
<protein>
    <recommendedName>
        <fullName evidence="4">HbrB-domain-containing protein</fullName>
    </recommendedName>
</protein>
<dbReference type="GO" id="GO:0031932">
    <property type="term" value="C:TORC2 complex"/>
    <property type="evidence" value="ECO:0007669"/>
    <property type="project" value="TreeGrafter"/>
</dbReference>
<dbReference type="Proteomes" id="UP000886523">
    <property type="component" value="Unassembled WGS sequence"/>
</dbReference>
<feature type="compositionally biased region" description="Low complexity" evidence="1">
    <location>
        <begin position="598"/>
        <end position="609"/>
    </location>
</feature>
<feature type="compositionally biased region" description="Basic and acidic residues" evidence="1">
    <location>
        <begin position="512"/>
        <end position="521"/>
    </location>
</feature>
<accession>A0A9P6E0P3</accession>
<evidence type="ECO:0000313" key="2">
    <source>
        <dbReference type="EMBL" id="KAF9518093.1"/>
    </source>
</evidence>
<feature type="compositionally biased region" description="Acidic residues" evidence="1">
    <location>
        <begin position="525"/>
        <end position="536"/>
    </location>
</feature>
<proteinExistence type="predicted"/>
<dbReference type="Pfam" id="PF08539">
    <property type="entry name" value="HbrB"/>
    <property type="match status" value="1"/>
</dbReference>
<keyword evidence="3" id="KW-1185">Reference proteome</keyword>
<dbReference type="GO" id="GO:0038203">
    <property type="term" value="P:TORC2 signaling"/>
    <property type="evidence" value="ECO:0007669"/>
    <property type="project" value="TreeGrafter"/>
</dbReference>
<feature type="region of interest" description="Disordered" evidence="1">
    <location>
        <begin position="1"/>
        <end position="96"/>
    </location>
</feature>
<feature type="region of interest" description="Disordered" evidence="1">
    <location>
        <begin position="428"/>
        <end position="552"/>
    </location>
</feature>
<evidence type="ECO:0008006" key="4">
    <source>
        <dbReference type="Google" id="ProtNLM"/>
    </source>
</evidence>
<feature type="region of interest" description="Disordered" evidence="1">
    <location>
        <begin position="590"/>
        <end position="630"/>
    </location>
</feature>
<feature type="region of interest" description="Disordered" evidence="1">
    <location>
        <begin position="316"/>
        <end position="335"/>
    </location>
</feature>
<dbReference type="AlphaFoldDB" id="A0A9P6E0P3"/>
<feature type="compositionally biased region" description="Low complexity" evidence="1">
    <location>
        <begin position="75"/>
        <end position="96"/>
    </location>
</feature>
<evidence type="ECO:0000313" key="3">
    <source>
        <dbReference type="Proteomes" id="UP000886523"/>
    </source>
</evidence>